<feature type="region of interest" description="Disordered" evidence="2">
    <location>
        <begin position="310"/>
        <end position="340"/>
    </location>
</feature>
<evidence type="ECO:0000313" key="5">
    <source>
        <dbReference type="Proteomes" id="UP000805614"/>
    </source>
</evidence>
<keyword evidence="5" id="KW-1185">Reference proteome</keyword>
<comment type="caution">
    <text evidence="4">The sequence shown here is derived from an EMBL/GenBank/DDBJ whole genome shotgun (WGS) entry which is preliminary data.</text>
</comment>
<dbReference type="InterPro" id="IPR002711">
    <property type="entry name" value="HNH"/>
</dbReference>
<feature type="compositionally biased region" description="Basic and acidic residues" evidence="2">
    <location>
        <begin position="400"/>
        <end position="424"/>
    </location>
</feature>
<dbReference type="InterPro" id="IPR003870">
    <property type="entry name" value="DUF222"/>
</dbReference>
<dbReference type="Gene3D" id="1.10.30.50">
    <property type="match status" value="1"/>
</dbReference>
<feature type="compositionally biased region" description="Basic and acidic residues" evidence="2">
    <location>
        <begin position="460"/>
        <end position="486"/>
    </location>
</feature>
<gene>
    <name evidence="4" type="ORF">HKK74_19685</name>
</gene>
<sequence length="638" mass="67798">MVPGPFAVAPPSCAAEALAMVEAAYDFLNSDDLPSLPVTAQAECLRMWSRADAKGAAARASLLGAFNACDGPRADGQRSTGAWLTRFTRATPAAARRQASATRRLRSRPHVHAALIDGAISVSYGEWIGDAVAAFYPEDQDAVEQILVEAAVSGASVEDLANIATVALRKLRPGGTERDEAQRFTDRGLTLSKTLGGVGRLNADLTAEATSLTETVIEALAVKKGPEDTRTKRQRRHDALAEAMRRLVDSDLMPERGGAKPHLRLDMDLATLRSLPGAEHLEDEWVEQQVTALARRRLRGRQTVRELLIDQPEQELPPGLAPPDDQACAPGSPGATSSAQGAFLAGVGPISDRLAAALSCDSIITPTVLGAVDHDALNAMTAEWLAAMGLLNCDPLDALKAPDDRDGIGRDGTGRRDGTGHDGRNTQGEGIAHSDSGPRADRRHGGGIADGHPGSPCGRPPDEDLGVHGDGDHGIRGVHGDGDHGTPAETLVRLRRSMLRWAIRVLSGPNGLASYLRTGLLEAPLSGPAIVLDAGTDGRTVPAPLERLVRRRDRRCRFPGCDHPAELSQVHHIVPRSRGGPTELWNLLTLCAMHHLIAVHTWGWEVRLDPGGTTCATGPDGRVLYEHDRPGEPPLHAA</sequence>
<protein>
    <submittedName>
        <fullName evidence="4">DUF222 domain-containing protein</fullName>
    </submittedName>
</protein>
<dbReference type="RefSeq" id="WP_187244705.1">
    <property type="nucleotide sequence ID" value="NZ_BAAAOK010000010.1"/>
</dbReference>
<dbReference type="EMBL" id="JABVEC010000014">
    <property type="protein sequence ID" value="MBC6467698.1"/>
    <property type="molecule type" value="Genomic_DNA"/>
</dbReference>
<dbReference type="Proteomes" id="UP000805614">
    <property type="component" value="Unassembled WGS sequence"/>
</dbReference>
<evidence type="ECO:0000256" key="2">
    <source>
        <dbReference type="SAM" id="MobiDB-lite"/>
    </source>
</evidence>
<dbReference type="Pfam" id="PF02720">
    <property type="entry name" value="DUF222"/>
    <property type="match status" value="1"/>
</dbReference>
<feature type="region of interest" description="Disordered" evidence="2">
    <location>
        <begin position="400"/>
        <end position="487"/>
    </location>
</feature>
<dbReference type="Pfam" id="PF01844">
    <property type="entry name" value="HNH"/>
    <property type="match status" value="1"/>
</dbReference>
<accession>A0ABR7LTH5</accession>
<comment type="similarity">
    <text evidence="1">Belongs to the Rv1128c/1148c/1588c/1702c/1945/3466 family.</text>
</comment>
<organism evidence="4 5">
    <name type="scientific">Actinomadura alba</name>
    <dbReference type="NCBI Taxonomy" id="406431"/>
    <lineage>
        <taxon>Bacteria</taxon>
        <taxon>Bacillati</taxon>
        <taxon>Actinomycetota</taxon>
        <taxon>Actinomycetes</taxon>
        <taxon>Streptosporangiales</taxon>
        <taxon>Thermomonosporaceae</taxon>
        <taxon>Actinomadura</taxon>
    </lineage>
</organism>
<dbReference type="SMART" id="SM00507">
    <property type="entry name" value="HNHc"/>
    <property type="match status" value="1"/>
</dbReference>
<dbReference type="InterPro" id="IPR003615">
    <property type="entry name" value="HNH_nuc"/>
</dbReference>
<evidence type="ECO:0000256" key="1">
    <source>
        <dbReference type="ARBA" id="ARBA00023450"/>
    </source>
</evidence>
<name>A0ABR7LTH5_9ACTN</name>
<reference evidence="4 5" key="1">
    <citation type="submission" date="2020-06" db="EMBL/GenBank/DDBJ databases">
        <title>Actinomadura xiongansis sp. nov., isolated from soil of Baiyangdian.</title>
        <authorList>
            <person name="Zhang X."/>
        </authorList>
    </citation>
    <scope>NUCLEOTIDE SEQUENCE [LARGE SCALE GENOMIC DNA]</scope>
    <source>
        <strain evidence="4 5">HBUM206468</strain>
    </source>
</reference>
<proteinExistence type="inferred from homology"/>
<feature type="domain" description="HNH nuclease" evidence="3">
    <location>
        <begin position="544"/>
        <end position="596"/>
    </location>
</feature>
<dbReference type="CDD" id="cd00085">
    <property type="entry name" value="HNHc"/>
    <property type="match status" value="1"/>
</dbReference>
<evidence type="ECO:0000259" key="3">
    <source>
        <dbReference type="SMART" id="SM00507"/>
    </source>
</evidence>
<evidence type="ECO:0000313" key="4">
    <source>
        <dbReference type="EMBL" id="MBC6467698.1"/>
    </source>
</evidence>